<organism evidence="2">
    <name type="scientific">hydrothermal vent metagenome</name>
    <dbReference type="NCBI Taxonomy" id="652676"/>
    <lineage>
        <taxon>unclassified sequences</taxon>
        <taxon>metagenomes</taxon>
        <taxon>ecological metagenomes</taxon>
    </lineage>
</organism>
<protein>
    <submittedName>
        <fullName evidence="2">Uncharacterized protein</fullName>
    </submittedName>
</protein>
<name>A0A3B0SBY3_9ZZZZ</name>
<proteinExistence type="predicted"/>
<keyword evidence="1" id="KW-0732">Signal</keyword>
<dbReference type="Pfam" id="PF03480">
    <property type="entry name" value="DctP"/>
    <property type="match status" value="1"/>
</dbReference>
<evidence type="ECO:0000256" key="1">
    <source>
        <dbReference type="ARBA" id="ARBA00022729"/>
    </source>
</evidence>
<dbReference type="EMBL" id="UOEE01000320">
    <property type="protein sequence ID" value="VAW01473.1"/>
    <property type="molecule type" value="Genomic_DNA"/>
</dbReference>
<dbReference type="Gene3D" id="3.40.190.170">
    <property type="entry name" value="Bacterial extracellular solute-binding protein, family 7"/>
    <property type="match status" value="1"/>
</dbReference>
<dbReference type="Gene3D" id="3.40.190.10">
    <property type="entry name" value="Periplasmic binding protein-like II"/>
    <property type="match status" value="1"/>
</dbReference>
<dbReference type="AlphaFoldDB" id="A0A3B0SBY3"/>
<reference evidence="2" key="1">
    <citation type="submission" date="2018-06" db="EMBL/GenBank/DDBJ databases">
        <authorList>
            <person name="Zhirakovskaya E."/>
        </authorList>
    </citation>
    <scope>NUCLEOTIDE SEQUENCE</scope>
</reference>
<feature type="non-terminal residue" evidence="2">
    <location>
        <position position="1"/>
    </location>
</feature>
<dbReference type="GO" id="GO:0055085">
    <property type="term" value="P:transmembrane transport"/>
    <property type="evidence" value="ECO:0007669"/>
    <property type="project" value="InterPro"/>
</dbReference>
<dbReference type="InterPro" id="IPR038404">
    <property type="entry name" value="TRAP_DctP_sf"/>
</dbReference>
<evidence type="ECO:0000313" key="2">
    <source>
        <dbReference type="EMBL" id="VAW01473.1"/>
    </source>
</evidence>
<gene>
    <name evidence="2" type="ORF">MNBD_ALPHA06-1981</name>
</gene>
<sequence>PGPILSMGTNLDVWNSLTPTEQLAIRAACGWANTASMSEYGWRNQQALKILVEEHGVQMRGFSDDIWRTLAASARDVLADVGNTDASTKAIYQSYMSALTGAKAMTQYAEGAYLRVRAL</sequence>
<accession>A0A3B0SBY3</accession>
<dbReference type="InterPro" id="IPR018389">
    <property type="entry name" value="DctP_fam"/>
</dbReference>